<feature type="transmembrane region" description="Helical" evidence="1">
    <location>
        <begin position="81"/>
        <end position="102"/>
    </location>
</feature>
<dbReference type="EMBL" id="JBHUDE010000153">
    <property type="protein sequence ID" value="MFD1609320.1"/>
    <property type="molecule type" value="Genomic_DNA"/>
</dbReference>
<evidence type="ECO:0000256" key="1">
    <source>
        <dbReference type="SAM" id="Phobius"/>
    </source>
</evidence>
<dbReference type="Proteomes" id="UP001597221">
    <property type="component" value="Unassembled WGS sequence"/>
</dbReference>
<dbReference type="InterPro" id="IPR036259">
    <property type="entry name" value="MFS_trans_sf"/>
</dbReference>
<keyword evidence="1" id="KW-0812">Transmembrane</keyword>
<dbReference type="RefSeq" id="WP_379598745.1">
    <property type="nucleotide sequence ID" value="NZ_JBHUDE010000153.1"/>
</dbReference>
<keyword evidence="1" id="KW-0472">Membrane</keyword>
<evidence type="ECO:0008006" key="4">
    <source>
        <dbReference type="Google" id="ProtNLM"/>
    </source>
</evidence>
<reference evidence="3" key="1">
    <citation type="journal article" date="2019" name="Int. J. Syst. Evol. Microbiol.">
        <title>The Global Catalogue of Microorganisms (GCM) 10K type strain sequencing project: providing services to taxonomists for standard genome sequencing and annotation.</title>
        <authorList>
            <consortium name="The Broad Institute Genomics Platform"/>
            <consortium name="The Broad Institute Genome Sequencing Center for Infectious Disease"/>
            <person name="Wu L."/>
            <person name="Ma J."/>
        </authorList>
    </citation>
    <scope>NUCLEOTIDE SEQUENCE [LARGE SCALE GENOMIC DNA]</scope>
    <source>
        <strain evidence="3">CGMCC 1.12376</strain>
    </source>
</reference>
<accession>A0ABW4HWY3</accession>
<gene>
    <name evidence="2" type="ORF">ACFSBH_17015</name>
</gene>
<evidence type="ECO:0000313" key="3">
    <source>
        <dbReference type="Proteomes" id="UP001597221"/>
    </source>
</evidence>
<keyword evidence="3" id="KW-1185">Reference proteome</keyword>
<comment type="caution">
    <text evidence="2">The sequence shown here is derived from an EMBL/GenBank/DDBJ whole genome shotgun (WGS) entry which is preliminary data.</text>
</comment>
<feature type="transmembrane region" description="Helical" evidence="1">
    <location>
        <begin position="49"/>
        <end position="69"/>
    </location>
</feature>
<organism evidence="2 3">
    <name type="scientific">Oceanobacillus luteolus</name>
    <dbReference type="NCBI Taxonomy" id="1274358"/>
    <lineage>
        <taxon>Bacteria</taxon>
        <taxon>Bacillati</taxon>
        <taxon>Bacillota</taxon>
        <taxon>Bacilli</taxon>
        <taxon>Bacillales</taxon>
        <taxon>Bacillaceae</taxon>
        <taxon>Oceanobacillus</taxon>
    </lineage>
</organism>
<feature type="transmembrane region" description="Helical" evidence="1">
    <location>
        <begin position="20"/>
        <end position="37"/>
    </location>
</feature>
<proteinExistence type="predicted"/>
<name>A0ABW4HWY3_9BACI</name>
<dbReference type="SUPFAM" id="SSF103473">
    <property type="entry name" value="MFS general substrate transporter"/>
    <property type="match status" value="1"/>
</dbReference>
<sequence>MEKIKDERLKLKNLENIRIAFIIQTFGIVAILVFDFVSKGMEEMTGNPLWIVFLITMVAFSYLSMNISIEYEKPRKSPKKSLGIWLSVLVFLSILIGFLSTIGEQYTAATGVMVGGIIFICGLIPALYIYYLRKKNREE</sequence>
<dbReference type="Gene3D" id="1.20.1740.10">
    <property type="entry name" value="Amino acid/polyamine transporter I"/>
    <property type="match status" value="1"/>
</dbReference>
<protein>
    <recommendedName>
        <fullName evidence="4">Branched-chain amino acid ABC transporter substrate-binding protein</fullName>
    </recommendedName>
</protein>
<feature type="transmembrane region" description="Helical" evidence="1">
    <location>
        <begin position="108"/>
        <end position="131"/>
    </location>
</feature>
<keyword evidence="1" id="KW-1133">Transmembrane helix</keyword>
<evidence type="ECO:0000313" key="2">
    <source>
        <dbReference type="EMBL" id="MFD1609320.1"/>
    </source>
</evidence>